<feature type="compositionally biased region" description="Pro residues" evidence="1">
    <location>
        <begin position="150"/>
        <end position="162"/>
    </location>
</feature>
<feature type="region of interest" description="Disordered" evidence="1">
    <location>
        <begin position="1"/>
        <end position="20"/>
    </location>
</feature>
<feature type="domain" description="FAS1-like dehydratase" evidence="2">
    <location>
        <begin position="75"/>
        <end position="135"/>
    </location>
</feature>
<gene>
    <name evidence="3" type="ORF">SAMN05421759_11919</name>
</gene>
<name>A0A1N7PRP1_9RHOB</name>
<dbReference type="SUPFAM" id="SSF54637">
    <property type="entry name" value="Thioesterase/thiol ester dehydrase-isomerase"/>
    <property type="match status" value="1"/>
</dbReference>
<dbReference type="PANTHER" id="PTHR28152:SF1">
    <property type="entry name" value="HYDROXYACYL-THIOESTER DEHYDRATASE TYPE 2, MITOCHONDRIAL"/>
    <property type="match status" value="1"/>
</dbReference>
<dbReference type="OrthoDB" id="7183822at2"/>
<reference evidence="4" key="1">
    <citation type="submission" date="2017-01" db="EMBL/GenBank/DDBJ databases">
        <authorList>
            <person name="Varghese N."/>
            <person name="Submissions S."/>
        </authorList>
    </citation>
    <scope>NUCLEOTIDE SEQUENCE [LARGE SCALE GENOMIC DNA]</scope>
    <source>
        <strain evidence="4">DSM 29430</strain>
    </source>
</reference>
<dbReference type="InterPro" id="IPR052741">
    <property type="entry name" value="Mitochondrial_HTD2"/>
</dbReference>
<evidence type="ECO:0000256" key="1">
    <source>
        <dbReference type="SAM" id="MobiDB-lite"/>
    </source>
</evidence>
<dbReference type="EMBL" id="FTOQ01000019">
    <property type="protein sequence ID" value="SIT13232.1"/>
    <property type="molecule type" value="Genomic_DNA"/>
</dbReference>
<dbReference type="InterPro" id="IPR039569">
    <property type="entry name" value="FAS1-like_DH_region"/>
</dbReference>
<dbReference type="Proteomes" id="UP000186684">
    <property type="component" value="Unassembled WGS sequence"/>
</dbReference>
<evidence type="ECO:0000313" key="3">
    <source>
        <dbReference type="EMBL" id="SIT13232.1"/>
    </source>
</evidence>
<organism evidence="3 4">
    <name type="scientific">Roseivivax lentus</name>
    <dbReference type="NCBI Taxonomy" id="633194"/>
    <lineage>
        <taxon>Bacteria</taxon>
        <taxon>Pseudomonadati</taxon>
        <taxon>Pseudomonadota</taxon>
        <taxon>Alphaproteobacteria</taxon>
        <taxon>Rhodobacterales</taxon>
        <taxon>Roseobacteraceae</taxon>
        <taxon>Roseivivax</taxon>
    </lineage>
</organism>
<dbReference type="PANTHER" id="PTHR28152">
    <property type="entry name" value="HYDROXYACYL-THIOESTER DEHYDRATASE TYPE 2, MITOCHONDRIAL"/>
    <property type="match status" value="1"/>
</dbReference>
<dbReference type="RefSeq" id="WP_076450601.1">
    <property type="nucleotide sequence ID" value="NZ_FTOQ01000019.1"/>
</dbReference>
<evidence type="ECO:0000259" key="2">
    <source>
        <dbReference type="Pfam" id="PF13452"/>
    </source>
</evidence>
<protein>
    <submittedName>
        <fullName evidence="3">3-methylfumaryl-CoA hydratase</fullName>
    </submittedName>
</protein>
<dbReference type="Pfam" id="PF13452">
    <property type="entry name" value="FAS1_DH_region"/>
    <property type="match status" value="1"/>
</dbReference>
<dbReference type="InterPro" id="IPR029069">
    <property type="entry name" value="HotDog_dom_sf"/>
</dbReference>
<feature type="region of interest" description="Disordered" evidence="1">
    <location>
        <begin position="146"/>
        <end position="165"/>
    </location>
</feature>
<dbReference type="AlphaFoldDB" id="A0A1N7PRP1"/>
<dbReference type="STRING" id="633194.SAMN05421759_11919"/>
<evidence type="ECO:0000313" key="4">
    <source>
        <dbReference type="Proteomes" id="UP000186684"/>
    </source>
</evidence>
<accession>A0A1N7PRP1</accession>
<proteinExistence type="predicted"/>
<keyword evidence="4" id="KW-1185">Reference proteome</keyword>
<dbReference type="Gene3D" id="3.10.129.10">
    <property type="entry name" value="Hotdog Thioesterase"/>
    <property type="match status" value="2"/>
</dbReference>
<sequence>MTATAPKTAPGIGRSETAHDVLSPRQAQLMQLTLDAPATAAEGDALPPFWHYLYFNPQIRASDLGPDGHETLGRFVPDFGLPRRMWAGGRVTIDAPLRLGERAQKVSSIRAIEEKTGRSGRLCFVTVDHDFSVAGVHRLRETQNIVYRDPPAPGSPTPPGTPAPDDAEFRQVITPDPVLLFRYSALIFYGHRIHYDADYARDVEGYPGLVVHGPLTATLLVQLGLKHMDGRRLTAFDIRAMAPLFDTAPFTLEGRRTETGVTLWARTPEDTLAMTVTLHGAQ</sequence>
<dbReference type="GO" id="GO:0019171">
    <property type="term" value="F:(3R)-hydroxyacyl-[acyl-carrier-protein] dehydratase activity"/>
    <property type="evidence" value="ECO:0007669"/>
    <property type="project" value="TreeGrafter"/>
</dbReference>